<proteinExistence type="inferred from homology"/>
<dbReference type="InterPro" id="IPR051313">
    <property type="entry name" value="Bact_iron-sidero_bind"/>
</dbReference>
<dbReference type="InterPro" id="IPR002491">
    <property type="entry name" value="ABC_transptr_periplasmic_BD"/>
</dbReference>
<dbReference type="Pfam" id="PF01497">
    <property type="entry name" value="Peripla_BP_2"/>
    <property type="match status" value="1"/>
</dbReference>
<reference evidence="8" key="1">
    <citation type="submission" date="2022-06" db="EMBL/GenBank/DDBJ databases">
        <authorList>
            <person name="Dietemann V."/>
            <person name="Ory F."/>
            <person name="Dainat B."/>
            <person name="Oberhansli S."/>
        </authorList>
    </citation>
    <scope>NUCLEOTIDE SEQUENCE</scope>
    <source>
        <strain evidence="8">Ena-SAMPLE-TAB-26-04-2022-14:26:32:270-5432</strain>
    </source>
</reference>
<sequence>MKKWTSLLSLVLVIGLVLSACGGNSNGGAGGSTEGAGKAEGDGEAQTRAVKHAMGTSNVPTQPKRVVVLTNEGTEALLELGIKPVGAVKSWTGEPWYDHNKADMEGVVDLGEEGQPNLEAILSLQPDLILGTKMRHEALYQQLSDIAPTVFSETLRGEWKENLLLWADAVNKKAEGEQLIQNFDKRVEDFRAKAGDQLNKEVSIVRFMPGKVRIYYKQTFSGIIFDQIGIKRPAAQQKDAFADDVSKERIPEMDGDMMFYFVYETGNQEASKLEEEWTKDKLWQNLNVVKNNQVFRVDDAIWNTAGGVRAANLMLDDLYKQYHLEK</sequence>
<dbReference type="CDD" id="cd01146">
    <property type="entry name" value="FhuD"/>
    <property type="match status" value="1"/>
</dbReference>
<dbReference type="EMBL" id="CALYLO010000003">
    <property type="protein sequence ID" value="CAH8245493.1"/>
    <property type="molecule type" value="Genomic_DNA"/>
</dbReference>
<dbReference type="PROSITE" id="PS51257">
    <property type="entry name" value="PROKAR_LIPOPROTEIN"/>
    <property type="match status" value="1"/>
</dbReference>
<gene>
    <name evidence="8" type="ORF">WJ0W_002728</name>
</gene>
<keyword evidence="4 6" id="KW-0732">Signal</keyword>
<accession>A0ABN8U6W6</accession>
<evidence type="ECO:0000313" key="8">
    <source>
        <dbReference type="EMBL" id="CAH8245493.1"/>
    </source>
</evidence>
<name>A0ABN8U6W6_9BACL</name>
<dbReference type="Gene3D" id="3.40.50.1980">
    <property type="entry name" value="Nitrogenase molybdenum iron protein domain"/>
    <property type="match status" value="2"/>
</dbReference>
<dbReference type="PANTHER" id="PTHR30532">
    <property type="entry name" value="IRON III DICITRATE-BINDING PERIPLASMIC PROTEIN"/>
    <property type="match status" value="1"/>
</dbReference>
<feature type="chain" id="PRO_5046735031" evidence="6">
    <location>
        <begin position="23"/>
        <end position="326"/>
    </location>
</feature>
<evidence type="ECO:0000256" key="2">
    <source>
        <dbReference type="ARBA" id="ARBA00008814"/>
    </source>
</evidence>
<feature type="compositionally biased region" description="Gly residues" evidence="5">
    <location>
        <begin position="25"/>
        <end position="34"/>
    </location>
</feature>
<keyword evidence="9" id="KW-1185">Reference proteome</keyword>
<dbReference type="SUPFAM" id="SSF53807">
    <property type="entry name" value="Helical backbone' metal receptor"/>
    <property type="match status" value="1"/>
</dbReference>
<dbReference type="RefSeq" id="WP_213430727.1">
    <property type="nucleotide sequence ID" value="NZ_AP031286.1"/>
</dbReference>
<organism evidence="8 9">
    <name type="scientific">Paenibacillus melissococcoides</name>
    <dbReference type="NCBI Taxonomy" id="2912268"/>
    <lineage>
        <taxon>Bacteria</taxon>
        <taxon>Bacillati</taxon>
        <taxon>Bacillota</taxon>
        <taxon>Bacilli</taxon>
        <taxon>Bacillales</taxon>
        <taxon>Paenibacillaceae</taxon>
        <taxon>Paenibacillus</taxon>
    </lineage>
</organism>
<evidence type="ECO:0000256" key="1">
    <source>
        <dbReference type="ARBA" id="ARBA00004196"/>
    </source>
</evidence>
<evidence type="ECO:0000313" key="9">
    <source>
        <dbReference type="Proteomes" id="UP001154322"/>
    </source>
</evidence>
<evidence type="ECO:0000256" key="5">
    <source>
        <dbReference type="SAM" id="MobiDB-lite"/>
    </source>
</evidence>
<evidence type="ECO:0000256" key="4">
    <source>
        <dbReference type="ARBA" id="ARBA00022729"/>
    </source>
</evidence>
<comment type="subcellular location">
    <subcellularLocation>
        <location evidence="1">Cell envelope</location>
    </subcellularLocation>
</comment>
<feature type="signal peptide" evidence="6">
    <location>
        <begin position="1"/>
        <end position="22"/>
    </location>
</feature>
<comment type="similarity">
    <text evidence="2">Belongs to the bacterial solute-binding protein 8 family.</text>
</comment>
<dbReference type="PANTHER" id="PTHR30532:SF21">
    <property type="entry name" value="SIDEROPHORE-BINDING LIPOPROTEIN YFIY-RELATED"/>
    <property type="match status" value="1"/>
</dbReference>
<dbReference type="Proteomes" id="UP001154322">
    <property type="component" value="Unassembled WGS sequence"/>
</dbReference>
<protein>
    <submittedName>
        <fullName evidence="8">Iron-siderophore ABC transporter substrate-binding protein</fullName>
    </submittedName>
</protein>
<keyword evidence="3" id="KW-0813">Transport</keyword>
<evidence type="ECO:0000256" key="3">
    <source>
        <dbReference type="ARBA" id="ARBA00022448"/>
    </source>
</evidence>
<evidence type="ECO:0000259" key="7">
    <source>
        <dbReference type="PROSITE" id="PS50983"/>
    </source>
</evidence>
<comment type="caution">
    <text evidence="8">The sequence shown here is derived from an EMBL/GenBank/DDBJ whole genome shotgun (WGS) entry which is preliminary data.</text>
</comment>
<evidence type="ECO:0000256" key="6">
    <source>
        <dbReference type="SAM" id="SignalP"/>
    </source>
</evidence>
<feature type="region of interest" description="Disordered" evidence="5">
    <location>
        <begin position="25"/>
        <end position="57"/>
    </location>
</feature>
<dbReference type="PROSITE" id="PS50983">
    <property type="entry name" value="FE_B12_PBP"/>
    <property type="match status" value="1"/>
</dbReference>
<feature type="domain" description="Fe/B12 periplasmic-binding" evidence="7">
    <location>
        <begin position="65"/>
        <end position="326"/>
    </location>
</feature>